<evidence type="ECO:0000313" key="4">
    <source>
        <dbReference type="Proteomes" id="UP001256588"/>
    </source>
</evidence>
<organism evidence="3 4">
    <name type="scientific">Luteimonas terrae</name>
    <dbReference type="NCBI Taxonomy" id="1530191"/>
    <lineage>
        <taxon>Bacteria</taxon>
        <taxon>Pseudomonadati</taxon>
        <taxon>Pseudomonadota</taxon>
        <taxon>Gammaproteobacteria</taxon>
        <taxon>Lysobacterales</taxon>
        <taxon>Lysobacteraceae</taxon>
        <taxon>Luteimonas</taxon>
    </lineage>
</organism>
<dbReference type="Gene3D" id="3.30.1380.10">
    <property type="match status" value="1"/>
</dbReference>
<evidence type="ECO:0000313" key="3">
    <source>
        <dbReference type="EMBL" id="MDR7192621.1"/>
    </source>
</evidence>
<accession>A0ABU1XWW2</accession>
<name>A0ABU1XWW2_9GAMM</name>
<dbReference type="InterPro" id="IPR009045">
    <property type="entry name" value="Zn_M74/Hedgehog-like"/>
</dbReference>
<proteinExistence type="predicted"/>
<comment type="caution">
    <text evidence="3">The sequence shown here is derived from an EMBL/GenBank/DDBJ whole genome shotgun (WGS) entry which is preliminary data.</text>
</comment>
<feature type="domain" description="Peptidase M15C" evidence="2">
    <location>
        <begin position="205"/>
        <end position="269"/>
    </location>
</feature>
<dbReference type="Pfam" id="PF13539">
    <property type="entry name" value="Peptidase_M15_4"/>
    <property type="match status" value="1"/>
</dbReference>
<dbReference type="GO" id="GO:0016787">
    <property type="term" value="F:hydrolase activity"/>
    <property type="evidence" value="ECO:0007669"/>
    <property type="project" value="UniProtKB-KW"/>
</dbReference>
<dbReference type="EC" id="3.4.-.-" evidence="3"/>
<reference evidence="3 4" key="1">
    <citation type="submission" date="2023-07" db="EMBL/GenBank/DDBJ databases">
        <title>Sorghum-associated microbial communities from plants grown in Nebraska, USA.</title>
        <authorList>
            <person name="Schachtman D."/>
        </authorList>
    </citation>
    <scope>NUCLEOTIDE SEQUENCE [LARGE SCALE GENOMIC DNA]</scope>
    <source>
        <strain evidence="3 4">4099</strain>
    </source>
</reference>
<protein>
    <submittedName>
        <fullName evidence="3">Peptidoglycan L-alanyl-D-glutamate endopeptidase CwlK</fullName>
        <ecNumber evidence="3">3.4.-.-</ecNumber>
    </submittedName>
</protein>
<dbReference type="RefSeq" id="WP_310233818.1">
    <property type="nucleotide sequence ID" value="NZ_JAVDWO010000004.1"/>
</dbReference>
<dbReference type="InterPro" id="IPR039561">
    <property type="entry name" value="Peptidase_M15C"/>
</dbReference>
<dbReference type="EMBL" id="JAVDWO010000004">
    <property type="protein sequence ID" value="MDR7192621.1"/>
    <property type="molecule type" value="Genomic_DNA"/>
</dbReference>
<keyword evidence="3" id="KW-0378">Hydrolase</keyword>
<keyword evidence="1" id="KW-0472">Membrane</keyword>
<dbReference type="CDD" id="cd14845">
    <property type="entry name" value="L-Ala-D-Glu_peptidase_like"/>
    <property type="match status" value="1"/>
</dbReference>
<keyword evidence="1" id="KW-1133">Transmembrane helix</keyword>
<keyword evidence="1" id="KW-0812">Transmembrane</keyword>
<dbReference type="Proteomes" id="UP001256588">
    <property type="component" value="Unassembled WGS sequence"/>
</dbReference>
<evidence type="ECO:0000256" key="1">
    <source>
        <dbReference type="SAM" id="Phobius"/>
    </source>
</evidence>
<feature type="transmembrane region" description="Helical" evidence="1">
    <location>
        <begin position="76"/>
        <end position="95"/>
    </location>
</feature>
<sequence>MVLIWLLFLLFCAIGWLLLFPALGRQVAGLLSSMVRSAKRSVLRTGGAVAQHADASGRIARDASARTLGGVHRHRYALVGAVLLITLPVITILAMRKTVTFDSFLSHDQVESRTLVAELLRGERLQPPPAPPPEVFLTEEIRRLKPEIVKADRKWDQIDADLQQRVLVIFEVLRREYDIQLVLVEGYRSPERQAQLMREGRATRAGAWQSCHQYGLAIDAAPMRDGKLQWDMNDPWTRRAYFLYGDLAEQAGLTWGGNWRSLKDYVHVENTGACRQARRERLAREG</sequence>
<evidence type="ECO:0000259" key="2">
    <source>
        <dbReference type="Pfam" id="PF13539"/>
    </source>
</evidence>
<dbReference type="SUPFAM" id="SSF55166">
    <property type="entry name" value="Hedgehog/DD-peptidase"/>
    <property type="match status" value="1"/>
</dbReference>
<gene>
    <name evidence="3" type="ORF">J2W68_001335</name>
</gene>
<keyword evidence="4" id="KW-1185">Reference proteome</keyword>